<proteinExistence type="inferred from homology"/>
<protein>
    <recommendedName>
        <fullName evidence="13">8-oxo-dGTP diphosphatase</fullName>
        <ecNumber evidence="12">3.6.1.55</ecNumber>
    </recommendedName>
    <alternativeName>
        <fullName evidence="16">7,8-dihydro-8-oxoguanine-triphosphatase</fullName>
    </alternativeName>
    <alternativeName>
        <fullName evidence="15">Mutator protein MutT</fullName>
    </alternativeName>
    <alternativeName>
        <fullName evidence="14">dGTP pyrophosphohydrolase</fullName>
    </alternativeName>
</protein>
<keyword evidence="9" id="KW-0234">DNA repair</keyword>
<dbReference type="Pfam" id="PF14815">
    <property type="entry name" value="NUDIX_4"/>
    <property type="match status" value="1"/>
</dbReference>
<dbReference type="SUPFAM" id="SSF55811">
    <property type="entry name" value="Nudix"/>
    <property type="match status" value="1"/>
</dbReference>
<evidence type="ECO:0000313" key="18">
    <source>
        <dbReference type="EMBL" id="NLF54252.1"/>
    </source>
</evidence>
<evidence type="ECO:0000256" key="8">
    <source>
        <dbReference type="ARBA" id="ARBA00022842"/>
    </source>
</evidence>
<gene>
    <name evidence="18" type="ORF">GX576_07630</name>
</gene>
<evidence type="ECO:0000256" key="3">
    <source>
        <dbReference type="ARBA" id="ARBA00022457"/>
    </source>
</evidence>
<dbReference type="InterPro" id="IPR013785">
    <property type="entry name" value="Aldolase_TIM"/>
</dbReference>
<keyword evidence="4" id="KW-0235">DNA replication</keyword>
<evidence type="ECO:0000256" key="14">
    <source>
        <dbReference type="ARBA" id="ARBA00041592"/>
    </source>
</evidence>
<evidence type="ECO:0000256" key="5">
    <source>
        <dbReference type="ARBA" id="ARBA00022723"/>
    </source>
</evidence>
<dbReference type="PRINTS" id="PR00502">
    <property type="entry name" value="NUDIXFAMILY"/>
</dbReference>
<dbReference type="InterPro" id="IPR020084">
    <property type="entry name" value="NUDIX_hydrolase_CS"/>
</dbReference>
<evidence type="ECO:0000256" key="16">
    <source>
        <dbReference type="ARBA" id="ARBA00042798"/>
    </source>
</evidence>
<keyword evidence="7 18" id="KW-0378">Hydrolase</keyword>
<accession>A0A7X7R7Z7</accession>
<evidence type="ECO:0000256" key="15">
    <source>
        <dbReference type="ARBA" id="ARBA00041979"/>
    </source>
</evidence>
<keyword evidence="3" id="KW-0515">Mutator protein</keyword>
<dbReference type="Pfam" id="PF02581">
    <property type="entry name" value="TMP-TENI"/>
    <property type="match status" value="1"/>
</dbReference>
<dbReference type="AlphaFoldDB" id="A0A7X7R7Z7"/>
<dbReference type="SUPFAM" id="SSF51391">
    <property type="entry name" value="Thiamin phosphate synthase"/>
    <property type="match status" value="1"/>
</dbReference>
<evidence type="ECO:0000256" key="13">
    <source>
        <dbReference type="ARBA" id="ARBA00040794"/>
    </source>
</evidence>
<dbReference type="GO" id="GO:0046872">
    <property type="term" value="F:metal ion binding"/>
    <property type="evidence" value="ECO:0007669"/>
    <property type="project" value="UniProtKB-KW"/>
</dbReference>
<evidence type="ECO:0000256" key="11">
    <source>
        <dbReference type="ARBA" id="ARBA00036904"/>
    </source>
</evidence>
<dbReference type="PANTHER" id="PTHR47707:SF1">
    <property type="entry name" value="NUDIX HYDROLASE FAMILY PROTEIN"/>
    <property type="match status" value="1"/>
</dbReference>
<comment type="similarity">
    <text evidence="2">Belongs to the Nudix hydrolase family.</text>
</comment>
<name>A0A7X7R7Z7_9RHOO</name>
<reference evidence="18 19" key="1">
    <citation type="journal article" date="2020" name="Biotechnol. Biofuels">
        <title>New insights from the biogas microbiome by comprehensive genome-resolved metagenomics of nearly 1600 species originating from multiple anaerobic digesters.</title>
        <authorList>
            <person name="Campanaro S."/>
            <person name="Treu L."/>
            <person name="Rodriguez-R L.M."/>
            <person name="Kovalovszki A."/>
            <person name="Ziels R.M."/>
            <person name="Maus I."/>
            <person name="Zhu X."/>
            <person name="Kougias P.G."/>
            <person name="Basile A."/>
            <person name="Luo G."/>
            <person name="Schluter A."/>
            <person name="Konstantinidis K.T."/>
            <person name="Angelidaki I."/>
        </authorList>
    </citation>
    <scope>NUCLEOTIDE SEQUENCE [LARGE SCALE GENOMIC DNA]</scope>
    <source>
        <strain evidence="18">AS06rmzACSIP_256</strain>
    </source>
</reference>
<keyword evidence="5" id="KW-0479">Metal-binding</keyword>
<dbReference type="InterPro" id="IPR000086">
    <property type="entry name" value="NUDIX_hydrolase_dom"/>
</dbReference>
<dbReference type="GO" id="GO:0006281">
    <property type="term" value="P:DNA repair"/>
    <property type="evidence" value="ECO:0007669"/>
    <property type="project" value="UniProtKB-KW"/>
</dbReference>
<dbReference type="Gene3D" id="3.20.20.70">
    <property type="entry name" value="Aldolase class I"/>
    <property type="match status" value="1"/>
</dbReference>
<dbReference type="InterPro" id="IPR029119">
    <property type="entry name" value="MutY_C"/>
</dbReference>
<comment type="caution">
    <text evidence="18">The sequence shown here is derived from an EMBL/GenBank/DDBJ whole genome shotgun (WGS) entry which is preliminary data.</text>
</comment>
<dbReference type="Gene3D" id="3.90.79.10">
    <property type="entry name" value="Nucleoside Triphosphate Pyrophosphohydrolase"/>
    <property type="match status" value="1"/>
</dbReference>
<dbReference type="Proteomes" id="UP000536534">
    <property type="component" value="Unassembled WGS sequence"/>
</dbReference>
<organism evidence="18 19">
    <name type="scientific">Thauera phenolivorans</name>
    <dbReference type="NCBI Taxonomy" id="1792543"/>
    <lineage>
        <taxon>Bacteria</taxon>
        <taxon>Pseudomonadati</taxon>
        <taxon>Pseudomonadota</taxon>
        <taxon>Betaproteobacteria</taxon>
        <taxon>Rhodocyclales</taxon>
        <taxon>Zoogloeaceae</taxon>
        <taxon>Thauera</taxon>
    </lineage>
</organism>
<evidence type="ECO:0000256" key="2">
    <source>
        <dbReference type="ARBA" id="ARBA00005582"/>
    </source>
</evidence>
<dbReference type="EMBL" id="JAAYYV010000203">
    <property type="protein sequence ID" value="NLF54252.1"/>
    <property type="molecule type" value="Genomic_DNA"/>
</dbReference>
<dbReference type="InterPro" id="IPR015797">
    <property type="entry name" value="NUDIX_hydrolase-like_dom_sf"/>
</dbReference>
<dbReference type="InterPro" id="IPR036206">
    <property type="entry name" value="ThiamineP_synth_sf"/>
</dbReference>
<dbReference type="GO" id="GO:0044716">
    <property type="term" value="F:8-oxo-GDP phosphatase activity"/>
    <property type="evidence" value="ECO:0007669"/>
    <property type="project" value="TreeGrafter"/>
</dbReference>
<evidence type="ECO:0000259" key="17">
    <source>
        <dbReference type="PROSITE" id="PS51462"/>
    </source>
</evidence>
<evidence type="ECO:0000256" key="10">
    <source>
        <dbReference type="ARBA" id="ARBA00035861"/>
    </source>
</evidence>
<keyword evidence="6" id="KW-0227">DNA damage</keyword>
<dbReference type="NCBIfam" id="NF006530">
    <property type="entry name" value="PRK08999.1"/>
    <property type="match status" value="1"/>
</dbReference>
<dbReference type="GO" id="GO:0008413">
    <property type="term" value="F:8-oxo-7,8-dihydroguanosine triphosphate pyrophosphatase activity"/>
    <property type="evidence" value="ECO:0007669"/>
    <property type="project" value="TreeGrafter"/>
</dbReference>
<dbReference type="PANTHER" id="PTHR47707">
    <property type="entry name" value="8-OXO-DGTP DIPHOSPHATASE"/>
    <property type="match status" value="1"/>
</dbReference>
<keyword evidence="8" id="KW-0460">Magnesium</keyword>
<sequence>MGRKLVDVAAGVLLRADGRYLLGQRGPDTVYAGYWEFPGGKVEVGESPAAALCRELDEELGIRVRHLRPWLRREHLYEHAHVRLHFFEVAAWEGELTDHVHSALRWVAPEEADCEPMLPANGPILKALRLPRTMGITRAGLVGVARQLAELDAALAHGLRLVQVREPALAAVEREAFSAEVVHRARASGAIVLLNDDIELARAVGADGVHLPARRLARLAARPELPWVGASCHTRAELERAAELALDYAAFGPLRETPTHPGTPGIGIDRFTQSIAGLPLPVFALGGVGPEDMEMVRDAGAHGIAAIRAAWGRSV</sequence>
<comment type="cofactor">
    <cofactor evidence="1">
        <name>Mg(2+)</name>
        <dbReference type="ChEBI" id="CHEBI:18420"/>
    </cofactor>
</comment>
<evidence type="ECO:0000256" key="4">
    <source>
        <dbReference type="ARBA" id="ARBA00022705"/>
    </source>
</evidence>
<dbReference type="InterPro" id="IPR047127">
    <property type="entry name" value="MutT-like"/>
</dbReference>
<dbReference type="GO" id="GO:0035539">
    <property type="term" value="F:8-oxo-7,8-dihydrodeoxyguanosine triphosphate pyrophosphatase activity"/>
    <property type="evidence" value="ECO:0007669"/>
    <property type="project" value="UniProtKB-EC"/>
</dbReference>
<dbReference type="GO" id="GO:0006260">
    <property type="term" value="P:DNA replication"/>
    <property type="evidence" value="ECO:0007669"/>
    <property type="project" value="UniProtKB-KW"/>
</dbReference>
<dbReference type="GO" id="GO:0009228">
    <property type="term" value="P:thiamine biosynthetic process"/>
    <property type="evidence" value="ECO:0007669"/>
    <property type="project" value="UniProtKB-KW"/>
</dbReference>
<dbReference type="InterPro" id="IPR020476">
    <property type="entry name" value="Nudix_hydrolase"/>
</dbReference>
<evidence type="ECO:0000256" key="1">
    <source>
        <dbReference type="ARBA" id="ARBA00001946"/>
    </source>
</evidence>
<evidence type="ECO:0000313" key="19">
    <source>
        <dbReference type="Proteomes" id="UP000536534"/>
    </source>
</evidence>
<evidence type="ECO:0000256" key="12">
    <source>
        <dbReference type="ARBA" id="ARBA00038905"/>
    </source>
</evidence>
<comment type="catalytic activity">
    <reaction evidence="10">
        <text>8-oxo-dGTP + H2O = 8-oxo-dGMP + diphosphate + H(+)</text>
        <dbReference type="Rhea" id="RHEA:31575"/>
        <dbReference type="ChEBI" id="CHEBI:15377"/>
        <dbReference type="ChEBI" id="CHEBI:15378"/>
        <dbReference type="ChEBI" id="CHEBI:33019"/>
        <dbReference type="ChEBI" id="CHEBI:63224"/>
        <dbReference type="ChEBI" id="CHEBI:77896"/>
        <dbReference type="EC" id="3.6.1.55"/>
    </reaction>
</comment>
<dbReference type="InterPro" id="IPR022998">
    <property type="entry name" value="ThiamineP_synth_TenI"/>
</dbReference>
<dbReference type="EC" id="3.6.1.55" evidence="12"/>
<comment type="catalytic activity">
    <reaction evidence="11">
        <text>8-oxo-GTP + H2O = 8-oxo-GMP + diphosphate + H(+)</text>
        <dbReference type="Rhea" id="RHEA:67616"/>
        <dbReference type="ChEBI" id="CHEBI:15377"/>
        <dbReference type="ChEBI" id="CHEBI:15378"/>
        <dbReference type="ChEBI" id="CHEBI:33019"/>
        <dbReference type="ChEBI" id="CHEBI:143553"/>
        <dbReference type="ChEBI" id="CHEBI:145694"/>
    </reaction>
</comment>
<dbReference type="PROSITE" id="PS51462">
    <property type="entry name" value="NUDIX"/>
    <property type="match status" value="1"/>
</dbReference>
<dbReference type="CDD" id="cd03425">
    <property type="entry name" value="NUDIX_MutT_NudA_like"/>
    <property type="match status" value="1"/>
</dbReference>
<dbReference type="GO" id="GO:0044715">
    <property type="term" value="F:8-oxo-dGDP phosphatase activity"/>
    <property type="evidence" value="ECO:0007669"/>
    <property type="project" value="TreeGrafter"/>
</dbReference>
<feature type="domain" description="Nudix hydrolase" evidence="17">
    <location>
        <begin position="4"/>
        <end position="132"/>
    </location>
</feature>
<dbReference type="CDD" id="cd00564">
    <property type="entry name" value="TMP_TenI"/>
    <property type="match status" value="1"/>
</dbReference>
<dbReference type="PROSITE" id="PS00893">
    <property type="entry name" value="NUDIX_BOX"/>
    <property type="match status" value="1"/>
</dbReference>
<evidence type="ECO:0000256" key="7">
    <source>
        <dbReference type="ARBA" id="ARBA00022801"/>
    </source>
</evidence>
<evidence type="ECO:0000256" key="6">
    <source>
        <dbReference type="ARBA" id="ARBA00022763"/>
    </source>
</evidence>
<evidence type="ECO:0000256" key="9">
    <source>
        <dbReference type="ARBA" id="ARBA00023204"/>
    </source>
</evidence>